<dbReference type="EnsemblMetazoa" id="PPA16473.1">
    <property type="protein sequence ID" value="PPA16473.1"/>
    <property type="gene ID" value="WBGene00106027"/>
</dbReference>
<sequence length="325" mass="36278">MIGILIFLILQCASEARVDFNHSRIYDEFDFKGQSSVIIDGLCKDSCHIFASITDESQKLASNILIQTAKGFVSVADVANRYDTTTHQKFYLEVKKAPSLTIINSNAQLAAGPLVLYVVNQAGDFFSSSEIYEASGFQRPVSTLVEAITVLSALPFTLTQAPHEGDLSSATQEVTAKMSGFDAVRETSERCPHLYYLRNGPFPGFTMDVNGPIVSVNYNINHFKVPPGFLKATIGITNIRDLSRPGWMGSPGFHGKLNTYMDVVTNSDADHPVVLWNREDDFNPFYIYNTGDFPHNFGWMANNWTIDWMPDGTDKTHFMVQWTND</sequence>
<name>A0A2A6CN02_PRIPA</name>
<organism evidence="1 2">
    <name type="scientific">Pristionchus pacificus</name>
    <name type="common">Parasitic nematode worm</name>
    <dbReference type="NCBI Taxonomy" id="54126"/>
    <lineage>
        <taxon>Eukaryota</taxon>
        <taxon>Metazoa</taxon>
        <taxon>Ecdysozoa</taxon>
        <taxon>Nematoda</taxon>
        <taxon>Chromadorea</taxon>
        <taxon>Rhabditida</taxon>
        <taxon>Rhabditina</taxon>
        <taxon>Diplogasteromorpha</taxon>
        <taxon>Diplogasteroidea</taxon>
        <taxon>Neodiplogasteridae</taxon>
        <taxon>Pristionchus</taxon>
    </lineage>
</organism>
<gene>
    <name evidence="1" type="primary">WBGene00106027</name>
</gene>
<accession>A0A8R1UAP9</accession>
<evidence type="ECO:0000313" key="1">
    <source>
        <dbReference type="EnsemblMetazoa" id="PPA16473.1"/>
    </source>
</evidence>
<dbReference type="AlphaFoldDB" id="A0A2A6CN02"/>
<proteinExistence type="predicted"/>
<keyword evidence="2" id="KW-1185">Reference proteome</keyword>
<reference evidence="2" key="1">
    <citation type="journal article" date="2008" name="Nat. Genet.">
        <title>The Pristionchus pacificus genome provides a unique perspective on nematode lifestyle and parasitism.</title>
        <authorList>
            <person name="Dieterich C."/>
            <person name="Clifton S.W."/>
            <person name="Schuster L.N."/>
            <person name="Chinwalla A."/>
            <person name="Delehaunty K."/>
            <person name="Dinkelacker I."/>
            <person name="Fulton L."/>
            <person name="Fulton R."/>
            <person name="Godfrey J."/>
            <person name="Minx P."/>
            <person name="Mitreva M."/>
            <person name="Roeseler W."/>
            <person name="Tian H."/>
            <person name="Witte H."/>
            <person name="Yang S.P."/>
            <person name="Wilson R.K."/>
            <person name="Sommer R.J."/>
        </authorList>
    </citation>
    <scope>NUCLEOTIDE SEQUENCE [LARGE SCALE GENOMIC DNA]</scope>
    <source>
        <strain evidence="2">PS312</strain>
    </source>
</reference>
<dbReference type="Proteomes" id="UP000005239">
    <property type="component" value="Unassembled WGS sequence"/>
</dbReference>
<protein>
    <submittedName>
        <fullName evidence="1">Uncharacterized protein</fullName>
    </submittedName>
</protein>
<accession>A0A2A6CN02</accession>
<evidence type="ECO:0000313" key="2">
    <source>
        <dbReference type="Proteomes" id="UP000005239"/>
    </source>
</evidence>
<reference evidence="1" key="2">
    <citation type="submission" date="2022-06" db="UniProtKB">
        <authorList>
            <consortium name="EnsemblMetazoa"/>
        </authorList>
    </citation>
    <scope>IDENTIFICATION</scope>
    <source>
        <strain evidence="1">PS312</strain>
    </source>
</reference>